<comment type="caution">
    <text evidence="4">The sequence shown here is derived from an EMBL/GenBank/DDBJ whole genome shotgun (WGS) entry which is preliminary data.</text>
</comment>
<dbReference type="SUPFAM" id="SSF57756">
    <property type="entry name" value="Retrovirus zinc finger-like domains"/>
    <property type="match status" value="1"/>
</dbReference>
<reference evidence="4" key="1">
    <citation type="submission" date="2018-10" db="EMBL/GenBank/DDBJ databases">
        <title>Population genomic analysis revealed the cold adaptation of white poplar.</title>
        <authorList>
            <person name="Liu Y.-J."/>
        </authorList>
    </citation>
    <scope>NUCLEOTIDE SEQUENCE [LARGE SCALE GENOMIC DNA]</scope>
    <source>
        <strain evidence="4">PAL-ZL1</strain>
    </source>
</reference>
<sequence>MVENTFVTQHLNNFNTITNQLSSVEIEFDDEICALILLASLPSSWEGMRTTMSNSAGKSKLKYDDIRDLILAEEVRRKDSGESSSSGSALNINTRGRRQDRGLSRGRSKSRYRSKSKFRPRKQVECWNCGKPGHFMRSCTKPKKPEADSANATTYEVHDALILAV</sequence>
<feature type="domain" description="CCHC-type" evidence="3">
    <location>
        <begin position="126"/>
        <end position="141"/>
    </location>
</feature>
<dbReference type="SMART" id="SM00343">
    <property type="entry name" value="ZnF_C2HC"/>
    <property type="match status" value="1"/>
</dbReference>
<name>A0A4U5NP76_POPAL</name>
<dbReference type="EMBL" id="RCHU01000988">
    <property type="protein sequence ID" value="TKR84764.1"/>
    <property type="molecule type" value="Genomic_DNA"/>
</dbReference>
<dbReference type="Pfam" id="PF00098">
    <property type="entry name" value="zf-CCHC"/>
    <property type="match status" value="1"/>
</dbReference>
<dbReference type="InterPro" id="IPR001878">
    <property type="entry name" value="Znf_CCHC"/>
</dbReference>
<dbReference type="InterPro" id="IPR036875">
    <property type="entry name" value="Znf_CCHC_sf"/>
</dbReference>
<accession>A0A4U5NP76</accession>
<keyword evidence="1" id="KW-0479">Metal-binding</keyword>
<dbReference type="Gene3D" id="4.10.60.10">
    <property type="entry name" value="Zinc finger, CCHC-type"/>
    <property type="match status" value="1"/>
</dbReference>
<gene>
    <name evidence="4" type="ORF">D5086_0000254460</name>
</gene>
<evidence type="ECO:0000256" key="2">
    <source>
        <dbReference type="SAM" id="MobiDB-lite"/>
    </source>
</evidence>
<keyword evidence="1" id="KW-0862">Zinc</keyword>
<dbReference type="PROSITE" id="PS50158">
    <property type="entry name" value="ZF_CCHC"/>
    <property type="match status" value="1"/>
</dbReference>
<protein>
    <recommendedName>
        <fullName evidence="3">CCHC-type domain-containing protein</fullName>
    </recommendedName>
</protein>
<proteinExistence type="predicted"/>
<dbReference type="GO" id="GO:0003676">
    <property type="term" value="F:nucleic acid binding"/>
    <property type="evidence" value="ECO:0007669"/>
    <property type="project" value="InterPro"/>
</dbReference>
<evidence type="ECO:0000313" key="4">
    <source>
        <dbReference type="EMBL" id="TKR84764.1"/>
    </source>
</evidence>
<dbReference type="AlphaFoldDB" id="A0A4U5NP76"/>
<feature type="region of interest" description="Disordered" evidence="2">
    <location>
        <begin position="77"/>
        <end position="119"/>
    </location>
</feature>
<keyword evidence="1" id="KW-0863">Zinc-finger</keyword>
<evidence type="ECO:0000256" key="1">
    <source>
        <dbReference type="PROSITE-ProRule" id="PRU00047"/>
    </source>
</evidence>
<evidence type="ECO:0000259" key="3">
    <source>
        <dbReference type="PROSITE" id="PS50158"/>
    </source>
</evidence>
<dbReference type="GO" id="GO:0008270">
    <property type="term" value="F:zinc ion binding"/>
    <property type="evidence" value="ECO:0007669"/>
    <property type="project" value="UniProtKB-KW"/>
</dbReference>
<dbReference type="Pfam" id="PF14223">
    <property type="entry name" value="Retrotran_gag_2"/>
    <property type="match status" value="1"/>
</dbReference>
<feature type="compositionally biased region" description="Basic residues" evidence="2">
    <location>
        <begin position="104"/>
        <end position="119"/>
    </location>
</feature>
<organism evidence="4">
    <name type="scientific">Populus alba</name>
    <name type="common">White poplar</name>
    <dbReference type="NCBI Taxonomy" id="43335"/>
    <lineage>
        <taxon>Eukaryota</taxon>
        <taxon>Viridiplantae</taxon>
        <taxon>Streptophyta</taxon>
        <taxon>Embryophyta</taxon>
        <taxon>Tracheophyta</taxon>
        <taxon>Spermatophyta</taxon>
        <taxon>Magnoliopsida</taxon>
        <taxon>eudicotyledons</taxon>
        <taxon>Gunneridae</taxon>
        <taxon>Pentapetalae</taxon>
        <taxon>rosids</taxon>
        <taxon>fabids</taxon>
        <taxon>Malpighiales</taxon>
        <taxon>Salicaceae</taxon>
        <taxon>Saliceae</taxon>
        <taxon>Populus</taxon>
    </lineage>
</organism>